<evidence type="ECO:0000313" key="3">
    <source>
        <dbReference type="Proteomes" id="UP000199245"/>
    </source>
</evidence>
<dbReference type="Proteomes" id="UP000199245">
    <property type="component" value="Unassembled WGS sequence"/>
</dbReference>
<feature type="region of interest" description="Disordered" evidence="1">
    <location>
        <begin position="58"/>
        <end position="85"/>
    </location>
</feature>
<dbReference type="RefSeq" id="WP_092083143.1">
    <property type="nucleotide sequence ID" value="NZ_FMZW01000012.1"/>
</dbReference>
<gene>
    <name evidence="2" type="ORF">SAMN05216337_101277</name>
</gene>
<dbReference type="EMBL" id="FMZW01000012">
    <property type="protein sequence ID" value="SDD53736.1"/>
    <property type="molecule type" value="Genomic_DNA"/>
</dbReference>
<reference evidence="2 3" key="1">
    <citation type="submission" date="2016-10" db="EMBL/GenBank/DDBJ databases">
        <authorList>
            <person name="de Groot N.N."/>
        </authorList>
    </citation>
    <scope>NUCLEOTIDE SEQUENCE [LARGE SCALE GENOMIC DNA]</scope>
    <source>
        <strain evidence="2 3">R5</strain>
    </source>
</reference>
<evidence type="ECO:0000256" key="1">
    <source>
        <dbReference type="SAM" id="MobiDB-lite"/>
    </source>
</evidence>
<sequence length="85" mass="9178">MQTLALQLTTTLVDDAIELVKGFGRAVLNLATAPIERIARACDVAGVLEQRRADRRAPRQAAASGGRCKPRNCRWSPFGGLSELT</sequence>
<proteinExistence type="predicted"/>
<organism evidence="2 3">
    <name type="scientific">Bradyrhizobium brasilense</name>
    <dbReference type="NCBI Taxonomy" id="1419277"/>
    <lineage>
        <taxon>Bacteria</taxon>
        <taxon>Pseudomonadati</taxon>
        <taxon>Pseudomonadota</taxon>
        <taxon>Alphaproteobacteria</taxon>
        <taxon>Hyphomicrobiales</taxon>
        <taxon>Nitrobacteraceae</taxon>
        <taxon>Bradyrhizobium</taxon>
    </lineage>
</organism>
<dbReference type="AlphaFoldDB" id="A0A1G6VLK3"/>
<name>A0A1G6VLK3_9BRAD</name>
<evidence type="ECO:0000313" key="2">
    <source>
        <dbReference type="EMBL" id="SDD53736.1"/>
    </source>
</evidence>
<protein>
    <submittedName>
        <fullName evidence="2">Uncharacterized protein</fullName>
    </submittedName>
</protein>
<accession>A0A1G6VLK3</accession>